<comment type="caution">
    <text evidence="4">The sequence shown here is derived from an EMBL/GenBank/DDBJ whole genome shotgun (WGS) entry which is preliminary data.</text>
</comment>
<keyword evidence="5" id="KW-1185">Reference proteome</keyword>
<dbReference type="AlphaFoldDB" id="A0A9W6NUG8"/>
<dbReference type="InterPro" id="IPR028082">
    <property type="entry name" value="Peripla_BP_I"/>
</dbReference>
<dbReference type="InterPro" id="IPR028081">
    <property type="entry name" value="Leu-bd"/>
</dbReference>
<evidence type="ECO:0000313" key="4">
    <source>
        <dbReference type="EMBL" id="GLL09583.1"/>
    </source>
</evidence>
<proteinExistence type="inferred from homology"/>
<dbReference type="SUPFAM" id="SSF53822">
    <property type="entry name" value="Periplasmic binding protein-like I"/>
    <property type="match status" value="1"/>
</dbReference>
<dbReference type="PANTHER" id="PTHR47628">
    <property type="match status" value="1"/>
</dbReference>
<evidence type="ECO:0000259" key="3">
    <source>
        <dbReference type="Pfam" id="PF13458"/>
    </source>
</evidence>
<dbReference type="RefSeq" id="WP_051736656.1">
    <property type="nucleotide sequence ID" value="NZ_BAAAUZ010000013.1"/>
</dbReference>
<protein>
    <recommendedName>
        <fullName evidence="3">Leucine-binding protein domain-containing protein</fullName>
    </recommendedName>
</protein>
<dbReference type="Pfam" id="PF13458">
    <property type="entry name" value="Peripla_BP_6"/>
    <property type="match status" value="1"/>
</dbReference>
<comment type="similarity">
    <text evidence="1">Belongs to the leucine-binding protein family.</text>
</comment>
<evidence type="ECO:0000313" key="5">
    <source>
        <dbReference type="Proteomes" id="UP001143463"/>
    </source>
</evidence>
<dbReference type="Gene3D" id="3.40.50.2300">
    <property type="match status" value="2"/>
</dbReference>
<accession>A0A9W6NUG8</accession>
<sequence>MRGTTALVDRRQESLDVAFVIPLSGPAGIFGPSCEACGELAVDEINSANGVLARELRLHVVDGGQAPAQVAREVADLVRAGTVQAVAGWHISAVRQCIDRVVAGRVPYVYSTLYEGGERTEGVFLTGETPDRQVLPALEWMARELGVRTWCIAGDDYVWPRASARVARRFARSSPLVQVLDEVFVPLGTEDFSSAVRRVGRSGAHGVLMFLVGSDAVRFNRTFVAADLDRRCVRLSPLMEENMLLASGAENTHGLYATSGFFETLVTAAGLDFSRRYVQRFGYTAPTLNSMGESCYEALTFMARLAERAGSIELDRLCAAADELAYESPRGVVRMTGNHLLQSVYLARADGLEFDVIAQLAAPPRS</sequence>
<organism evidence="4 5">
    <name type="scientific">Pseudonocardia halophobica</name>
    <dbReference type="NCBI Taxonomy" id="29401"/>
    <lineage>
        <taxon>Bacteria</taxon>
        <taxon>Bacillati</taxon>
        <taxon>Actinomycetota</taxon>
        <taxon>Actinomycetes</taxon>
        <taxon>Pseudonocardiales</taxon>
        <taxon>Pseudonocardiaceae</taxon>
        <taxon>Pseudonocardia</taxon>
    </lineage>
</organism>
<dbReference type="CDD" id="cd06358">
    <property type="entry name" value="PBP1_NHase"/>
    <property type="match status" value="1"/>
</dbReference>
<feature type="domain" description="Leucine-binding protein" evidence="3">
    <location>
        <begin position="16"/>
        <end position="350"/>
    </location>
</feature>
<dbReference type="Proteomes" id="UP001143463">
    <property type="component" value="Unassembled WGS sequence"/>
</dbReference>
<dbReference type="EMBL" id="BSFQ01000002">
    <property type="protein sequence ID" value="GLL09583.1"/>
    <property type="molecule type" value="Genomic_DNA"/>
</dbReference>
<reference evidence="4" key="1">
    <citation type="journal article" date="2014" name="Int. J. Syst. Evol. Microbiol.">
        <title>Complete genome sequence of Corynebacterium casei LMG S-19264T (=DSM 44701T), isolated from a smear-ripened cheese.</title>
        <authorList>
            <consortium name="US DOE Joint Genome Institute (JGI-PGF)"/>
            <person name="Walter F."/>
            <person name="Albersmeier A."/>
            <person name="Kalinowski J."/>
            <person name="Ruckert C."/>
        </authorList>
    </citation>
    <scope>NUCLEOTIDE SEQUENCE</scope>
    <source>
        <strain evidence="4">VKM Ac-1069</strain>
    </source>
</reference>
<evidence type="ECO:0000256" key="1">
    <source>
        <dbReference type="ARBA" id="ARBA00010062"/>
    </source>
</evidence>
<dbReference type="PANTHER" id="PTHR47628:SF1">
    <property type="entry name" value="ALIPHATIC AMIDASE EXPRESSION-REGULATING PROTEIN"/>
    <property type="match status" value="1"/>
</dbReference>
<reference evidence="4" key="2">
    <citation type="submission" date="2023-01" db="EMBL/GenBank/DDBJ databases">
        <authorList>
            <person name="Sun Q."/>
            <person name="Evtushenko L."/>
        </authorList>
    </citation>
    <scope>NUCLEOTIDE SEQUENCE</scope>
    <source>
        <strain evidence="4">VKM Ac-1069</strain>
    </source>
</reference>
<evidence type="ECO:0000256" key="2">
    <source>
        <dbReference type="ARBA" id="ARBA00022729"/>
    </source>
</evidence>
<name>A0A9W6NUG8_9PSEU</name>
<gene>
    <name evidence="4" type="ORF">GCM10017577_07230</name>
</gene>
<keyword evidence="2" id="KW-0732">Signal</keyword>